<dbReference type="AlphaFoldDB" id="A0A2N5M9Q2"/>
<keyword evidence="3" id="KW-1185">Reference proteome</keyword>
<keyword evidence="1" id="KW-0472">Membrane</keyword>
<proteinExistence type="predicted"/>
<dbReference type="Proteomes" id="UP000234748">
    <property type="component" value="Unassembled WGS sequence"/>
</dbReference>
<name>A0A2N5M9Q2_9BACI</name>
<evidence type="ECO:0000313" key="2">
    <source>
        <dbReference type="EMBL" id="PLT31081.1"/>
    </source>
</evidence>
<keyword evidence="1" id="KW-0812">Transmembrane</keyword>
<protein>
    <submittedName>
        <fullName evidence="2">Uncharacterized protein</fullName>
    </submittedName>
</protein>
<evidence type="ECO:0000256" key="1">
    <source>
        <dbReference type="SAM" id="Phobius"/>
    </source>
</evidence>
<organism evidence="2 3">
    <name type="scientific">Peribacillus deserti</name>
    <dbReference type="NCBI Taxonomy" id="673318"/>
    <lineage>
        <taxon>Bacteria</taxon>
        <taxon>Bacillati</taxon>
        <taxon>Bacillota</taxon>
        <taxon>Bacilli</taxon>
        <taxon>Bacillales</taxon>
        <taxon>Bacillaceae</taxon>
        <taxon>Peribacillus</taxon>
    </lineage>
</organism>
<dbReference type="OrthoDB" id="2566057at2"/>
<feature type="transmembrane region" description="Helical" evidence="1">
    <location>
        <begin position="7"/>
        <end position="24"/>
    </location>
</feature>
<dbReference type="RefSeq" id="WP_101640493.1">
    <property type="nucleotide sequence ID" value="NZ_PGUY01000013.1"/>
</dbReference>
<accession>A0A2N5M9Q2</accession>
<comment type="caution">
    <text evidence="2">The sequence shown here is derived from an EMBL/GenBank/DDBJ whole genome shotgun (WGS) entry which is preliminary data.</text>
</comment>
<keyword evidence="1" id="KW-1133">Transmembrane helix</keyword>
<gene>
    <name evidence="2" type="ORF">CUU66_04585</name>
</gene>
<sequence length="120" mass="13521">MYQKKLLAKPVVIIMIIFVLYSFLAPKGVNAANNEINITTDPQKSLFQVVEAAPGDVLSKEITIWNSGTKNFQYTFVTGIHKSYIDLYENLTLKIEQSSNLLYSGLLKSFTGIPPRYLET</sequence>
<dbReference type="EMBL" id="PGUY01000013">
    <property type="protein sequence ID" value="PLT31081.1"/>
    <property type="molecule type" value="Genomic_DNA"/>
</dbReference>
<evidence type="ECO:0000313" key="3">
    <source>
        <dbReference type="Proteomes" id="UP000234748"/>
    </source>
</evidence>
<reference evidence="2 3" key="1">
    <citation type="submission" date="2017-11" db="EMBL/GenBank/DDBJ databases">
        <title>Comparitive Functional Genomics of Dry Heat Resistant strains isolated from the Viking Spacecraft.</title>
        <authorList>
            <person name="Seuylemezian A."/>
            <person name="Cooper K."/>
            <person name="Vaishampayan P."/>
        </authorList>
    </citation>
    <scope>NUCLEOTIDE SEQUENCE [LARGE SCALE GENOMIC DNA]</scope>
    <source>
        <strain evidence="2 3">V1-29</strain>
    </source>
</reference>